<dbReference type="GO" id="GO:0016020">
    <property type="term" value="C:membrane"/>
    <property type="evidence" value="ECO:0007669"/>
    <property type="project" value="InterPro"/>
</dbReference>
<dbReference type="InterPro" id="IPR007313">
    <property type="entry name" value="FxsA"/>
</dbReference>
<dbReference type="OrthoDB" id="9792788at2"/>
<dbReference type="RefSeq" id="WP_142092230.1">
    <property type="nucleotide sequence ID" value="NZ_BAAAMD010000003.1"/>
</dbReference>
<dbReference type="EMBL" id="VFOR01000001">
    <property type="protein sequence ID" value="TQL62370.1"/>
    <property type="molecule type" value="Genomic_DNA"/>
</dbReference>
<sequence length="180" mass="19613">MNSADQHRTPPRRPWVIPAVLVAMVGMPIIEIWALIRIGGWIGFWPTLLVILVLTGVGGWLISREGRKAWRALSDAVSRGMDPGPELTDAVLVLLGGILLLLPGFLTDVVALVFLLPFTRALPRLWLRKLTRRSGWKTTTGFRGGTVITGETADPTYEHGGADAAGTVIEGEIEPPHREP</sequence>
<reference evidence="3 4" key="1">
    <citation type="submission" date="2019-06" db="EMBL/GenBank/DDBJ databases">
        <title>Sequencing the genomes of 1000 actinobacteria strains.</title>
        <authorList>
            <person name="Klenk H.-P."/>
        </authorList>
    </citation>
    <scope>NUCLEOTIDE SEQUENCE [LARGE SCALE GENOMIC DNA]</scope>
    <source>
        <strain evidence="3 4">DSM 8251</strain>
    </source>
</reference>
<dbReference type="PANTHER" id="PTHR35335">
    <property type="entry name" value="UPF0716 PROTEIN FXSA"/>
    <property type="match status" value="1"/>
</dbReference>
<keyword evidence="2" id="KW-0472">Membrane</keyword>
<gene>
    <name evidence="3" type="ORF">FB460_0144</name>
</gene>
<evidence type="ECO:0000256" key="1">
    <source>
        <dbReference type="SAM" id="MobiDB-lite"/>
    </source>
</evidence>
<proteinExistence type="predicted"/>
<dbReference type="Proteomes" id="UP000316196">
    <property type="component" value="Unassembled WGS sequence"/>
</dbReference>
<keyword evidence="2" id="KW-1133">Transmembrane helix</keyword>
<keyword evidence="2" id="KW-0812">Transmembrane</keyword>
<organism evidence="3 4">
    <name type="scientific">Propioniferax innocua</name>
    <dbReference type="NCBI Taxonomy" id="1753"/>
    <lineage>
        <taxon>Bacteria</taxon>
        <taxon>Bacillati</taxon>
        <taxon>Actinomycetota</taxon>
        <taxon>Actinomycetes</taxon>
        <taxon>Propionibacteriales</taxon>
        <taxon>Propionibacteriaceae</taxon>
        <taxon>Propioniferax</taxon>
    </lineage>
</organism>
<evidence type="ECO:0000313" key="3">
    <source>
        <dbReference type="EMBL" id="TQL62370.1"/>
    </source>
</evidence>
<keyword evidence="4" id="KW-1185">Reference proteome</keyword>
<feature type="transmembrane region" description="Helical" evidence="2">
    <location>
        <begin position="84"/>
        <end position="103"/>
    </location>
</feature>
<accession>A0A542ZQ81</accession>
<comment type="caution">
    <text evidence="3">The sequence shown here is derived from an EMBL/GenBank/DDBJ whole genome shotgun (WGS) entry which is preliminary data.</text>
</comment>
<feature type="region of interest" description="Disordered" evidence="1">
    <location>
        <begin position="147"/>
        <end position="180"/>
    </location>
</feature>
<evidence type="ECO:0000256" key="2">
    <source>
        <dbReference type="SAM" id="Phobius"/>
    </source>
</evidence>
<dbReference type="NCBIfam" id="NF008528">
    <property type="entry name" value="PRK11463.1-2"/>
    <property type="match status" value="1"/>
</dbReference>
<dbReference type="AlphaFoldDB" id="A0A542ZQ81"/>
<feature type="transmembrane region" description="Helical" evidence="2">
    <location>
        <begin position="42"/>
        <end position="63"/>
    </location>
</feature>
<dbReference type="PANTHER" id="PTHR35335:SF1">
    <property type="entry name" value="UPF0716 PROTEIN FXSA"/>
    <property type="match status" value="1"/>
</dbReference>
<name>A0A542ZQ81_9ACTN</name>
<feature type="transmembrane region" description="Helical" evidence="2">
    <location>
        <begin position="15"/>
        <end position="36"/>
    </location>
</feature>
<protein>
    <submittedName>
        <fullName evidence="3">UPF0716 protein FxsA</fullName>
    </submittedName>
</protein>
<dbReference type="Pfam" id="PF04186">
    <property type="entry name" value="FxsA"/>
    <property type="match status" value="1"/>
</dbReference>
<evidence type="ECO:0000313" key="4">
    <source>
        <dbReference type="Proteomes" id="UP000316196"/>
    </source>
</evidence>